<keyword evidence="3" id="KW-1185">Reference proteome</keyword>
<sequence>MAVLSVVRGSGIRLVRSASVQVLRAPVLIRTFASTRALGDEKSINVVSYTKSGQREQETLSVPTATEPVNPPGQDIEVAAQPLKAELLELLPPTMKKFTLCDQVAVITG</sequence>
<gene>
    <name evidence="2" type="ORF">AWRI4233_LOCUS9439</name>
</gene>
<feature type="region of interest" description="Disordered" evidence="1">
    <location>
        <begin position="55"/>
        <end position="74"/>
    </location>
</feature>
<dbReference type="Proteomes" id="UP000714618">
    <property type="component" value="Unassembled WGS sequence"/>
</dbReference>
<dbReference type="EMBL" id="CAIJEO010000012">
    <property type="protein sequence ID" value="CAD0100614.1"/>
    <property type="molecule type" value="Genomic_DNA"/>
</dbReference>
<evidence type="ECO:0000313" key="3">
    <source>
        <dbReference type="Proteomes" id="UP000714618"/>
    </source>
</evidence>
<protein>
    <submittedName>
        <fullName evidence="2">Uncharacterized protein</fullName>
    </submittedName>
</protein>
<organism evidence="2 3">
    <name type="scientific">Aureobasidium mustum</name>
    <dbReference type="NCBI Taxonomy" id="2773714"/>
    <lineage>
        <taxon>Eukaryota</taxon>
        <taxon>Fungi</taxon>
        <taxon>Dikarya</taxon>
        <taxon>Ascomycota</taxon>
        <taxon>Pezizomycotina</taxon>
        <taxon>Dothideomycetes</taxon>
        <taxon>Dothideomycetidae</taxon>
        <taxon>Dothideales</taxon>
        <taxon>Saccotheciaceae</taxon>
        <taxon>Aureobasidium</taxon>
    </lineage>
</organism>
<proteinExistence type="predicted"/>
<reference evidence="2" key="1">
    <citation type="submission" date="2020-06" db="EMBL/GenBank/DDBJ databases">
        <authorList>
            <person name="Onetto C."/>
        </authorList>
    </citation>
    <scope>NUCLEOTIDE SEQUENCE</scope>
</reference>
<evidence type="ECO:0000256" key="1">
    <source>
        <dbReference type="SAM" id="MobiDB-lite"/>
    </source>
</evidence>
<dbReference type="AlphaFoldDB" id="A0A9N8K5V8"/>
<evidence type="ECO:0000313" key="2">
    <source>
        <dbReference type="EMBL" id="CAD0100614.1"/>
    </source>
</evidence>
<name>A0A9N8K5V8_9PEZI</name>
<comment type="caution">
    <text evidence="2">The sequence shown here is derived from an EMBL/GenBank/DDBJ whole genome shotgun (WGS) entry which is preliminary data.</text>
</comment>
<accession>A0A9N8K5V8</accession>